<dbReference type="Proteomes" id="UP000322530">
    <property type="component" value="Unassembled WGS sequence"/>
</dbReference>
<comment type="subcellular location">
    <subcellularLocation>
        <location evidence="5">Cell membrane</location>
        <topology evidence="5">Multi-pass membrane protein</topology>
    </subcellularLocation>
    <subcellularLocation>
        <location evidence="1">Membrane</location>
        <topology evidence="1">Multi-pass membrane protein</topology>
    </subcellularLocation>
</comment>
<dbReference type="InterPro" id="IPR000515">
    <property type="entry name" value="MetI-like"/>
</dbReference>
<evidence type="ECO:0000256" key="1">
    <source>
        <dbReference type="ARBA" id="ARBA00004141"/>
    </source>
</evidence>
<feature type="domain" description="ABC transmembrane type-1" evidence="7">
    <location>
        <begin position="85"/>
        <end position="280"/>
    </location>
</feature>
<dbReference type="Pfam" id="PF00528">
    <property type="entry name" value="BPD_transp_1"/>
    <property type="match status" value="2"/>
</dbReference>
<protein>
    <submittedName>
        <fullName evidence="8">ABC transporter permease</fullName>
    </submittedName>
</protein>
<feature type="transmembrane region" description="Helical" evidence="5">
    <location>
        <begin position="517"/>
        <end position="539"/>
    </location>
</feature>
<comment type="similarity">
    <text evidence="5">Belongs to the binding-protein-dependent transport system permease family.</text>
</comment>
<dbReference type="AlphaFoldDB" id="A0A5A5T998"/>
<feature type="domain" description="ABC transmembrane type-1" evidence="7">
    <location>
        <begin position="404"/>
        <end position="594"/>
    </location>
</feature>
<evidence type="ECO:0000313" key="8">
    <source>
        <dbReference type="EMBL" id="GCF08071.1"/>
    </source>
</evidence>
<feature type="transmembrane region" description="Helical" evidence="5">
    <location>
        <begin position="203"/>
        <end position="227"/>
    </location>
</feature>
<evidence type="ECO:0000256" key="6">
    <source>
        <dbReference type="SAM" id="MobiDB-lite"/>
    </source>
</evidence>
<dbReference type="GO" id="GO:0055085">
    <property type="term" value="P:transmembrane transport"/>
    <property type="evidence" value="ECO:0007669"/>
    <property type="project" value="InterPro"/>
</dbReference>
<evidence type="ECO:0000256" key="3">
    <source>
        <dbReference type="ARBA" id="ARBA00022989"/>
    </source>
</evidence>
<dbReference type="CDD" id="cd06261">
    <property type="entry name" value="TM_PBP2"/>
    <property type="match status" value="2"/>
</dbReference>
<feature type="transmembrane region" description="Helical" evidence="5">
    <location>
        <begin position="41"/>
        <end position="64"/>
    </location>
</feature>
<keyword evidence="3 5" id="KW-1133">Transmembrane helix</keyword>
<evidence type="ECO:0000256" key="2">
    <source>
        <dbReference type="ARBA" id="ARBA00022692"/>
    </source>
</evidence>
<comment type="caution">
    <text evidence="8">The sequence shown here is derived from an EMBL/GenBank/DDBJ whole genome shotgun (WGS) entry which is preliminary data.</text>
</comment>
<organism evidence="8 9">
    <name type="scientific">Dictyobacter arantiisoli</name>
    <dbReference type="NCBI Taxonomy" id="2014874"/>
    <lineage>
        <taxon>Bacteria</taxon>
        <taxon>Bacillati</taxon>
        <taxon>Chloroflexota</taxon>
        <taxon>Ktedonobacteria</taxon>
        <taxon>Ktedonobacterales</taxon>
        <taxon>Dictyobacteraceae</taxon>
        <taxon>Dictyobacter</taxon>
    </lineage>
</organism>
<evidence type="ECO:0000256" key="4">
    <source>
        <dbReference type="ARBA" id="ARBA00023136"/>
    </source>
</evidence>
<feature type="transmembrane region" description="Helical" evidence="5">
    <location>
        <begin position="84"/>
        <end position="106"/>
    </location>
</feature>
<feature type="transmembrane region" description="Helical" evidence="5">
    <location>
        <begin position="406"/>
        <end position="430"/>
    </location>
</feature>
<dbReference type="PANTHER" id="PTHR42744">
    <property type="entry name" value="BINDING-PROTEIN-DEPENDENT TRANSPORT SYSTEMS INNER MEMBRANE COMPONENT"/>
    <property type="match status" value="1"/>
</dbReference>
<feature type="transmembrane region" description="Helical" evidence="5">
    <location>
        <begin position="258"/>
        <end position="280"/>
    </location>
</feature>
<proteinExistence type="inferred from homology"/>
<accession>A0A5A5T998</accession>
<keyword evidence="5" id="KW-0813">Transport</keyword>
<feature type="transmembrane region" description="Helical" evidence="5">
    <location>
        <begin position="442"/>
        <end position="463"/>
    </location>
</feature>
<name>A0A5A5T998_9CHLR</name>
<feature type="region of interest" description="Disordered" evidence="6">
    <location>
        <begin position="13"/>
        <end position="34"/>
    </location>
</feature>
<dbReference type="Gene3D" id="1.10.3720.10">
    <property type="entry name" value="MetI-like"/>
    <property type="match status" value="2"/>
</dbReference>
<gene>
    <name evidence="8" type="ORF">KDI_16350</name>
</gene>
<dbReference type="PANTHER" id="PTHR42744:SF1">
    <property type="entry name" value="BINDING-PROTEIN-DEPENDENT TRANSPORT SYSTEMS INNER MEMBRANE COMPONENT"/>
    <property type="match status" value="1"/>
</dbReference>
<dbReference type="RefSeq" id="WP_149401068.1">
    <property type="nucleotide sequence ID" value="NZ_BIXY01000018.1"/>
</dbReference>
<reference evidence="8 9" key="1">
    <citation type="submission" date="2019-01" db="EMBL/GenBank/DDBJ databases">
        <title>Draft genome sequence of Dictyobacter sp. Uno17.</title>
        <authorList>
            <person name="Wang C.M."/>
            <person name="Zheng Y."/>
            <person name="Sakai Y."/>
            <person name="Abe K."/>
            <person name="Yokota A."/>
            <person name="Yabe S."/>
        </authorList>
    </citation>
    <scope>NUCLEOTIDE SEQUENCE [LARGE SCALE GENOMIC DNA]</scope>
    <source>
        <strain evidence="8 9">Uno17</strain>
    </source>
</reference>
<keyword evidence="2 5" id="KW-0812">Transmembrane</keyword>
<keyword evidence="9" id="KW-1185">Reference proteome</keyword>
<feature type="transmembrane region" description="Helical" evidence="5">
    <location>
        <begin position="365"/>
        <end position="386"/>
    </location>
</feature>
<feature type="transmembrane region" description="Helical" evidence="5">
    <location>
        <begin position="118"/>
        <end position="144"/>
    </location>
</feature>
<keyword evidence="4 5" id="KW-0472">Membrane</keyword>
<evidence type="ECO:0000313" key="9">
    <source>
        <dbReference type="Proteomes" id="UP000322530"/>
    </source>
</evidence>
<feature type="transmembrane region" description="Helical" evidence="5">
    <location>
        <begin position="469"/>
        <end position="496"/>
    </location>
</feature>
<evidence type="ECO:0000256" key="5">
    <source>
        <dbReference type="RuleBase" id="RU363032"/>
    </source>
</evidence>
<dbReference type="OrthoDB" id="9806809at2"/>
<feature type="compositionally biased region" description="Polar residues" evidence="6">
    <location>
        <begin position="17"/>
        <end position="26"/>
    </location>
</feature>
<dbReference type="EMBL" id="BIXY01000018">
    <property type="protein sequence ID" value="GCF08071.1"/>
    <property type="molecule type" value="Genomic_DNA"/>
</dbReference>
<feature type="transmembrane region" description="Helical" evidence="5">
    <location>
        <begin position="559"/>
        <end position="590"/>
    </location>
</feature>
<dbReference type="PROSITE" id="PS50928">
    <property type="entry name" value="ABC_TM1"/>
    <property type="match status" value="2"/>
</dbReference>
<evidence type="ECO:0000259" key="7">
    <source>
        <dbReference type="PROSITE" id="PS50928"/>
    </source>
</evidence>
<dbReference type="InterPro" id="IPR035906">
    <property type="entry name" value="MetI-like_sf"/>
</dbReference>
<sequence>MAQIFIPENVQEREQLQGGSHSPNENRSPHSEPSQRRRLGLIDLVIALVVIALISLVVVAASRWTAPLTSSIKIDLAPTALPVYAGYSLLRMLLAYLLSLIFTLVYGHVAATSRRASVVMVPLLDILQSIPILSFLPGVVLALVAAFPHSNVGLELSSVILIFTSQAWNMTFSYYHSARSVPQDLQEFSTVARLRPWQHLFKLEIPASMIGLIWNSMMSWAGGWFFLMASEQFVLGSRSFQLPGLGSYLQAAANKGNASALVLGLATLIALIILLDFFFWRPLVAWADKFKLEMNSEGDAPSSPVLNIIRRSALIAAMTTRIFRPIGASIAFLLNRMQPLPGEAHLVAAHKGQSQHTSWFSLRRIVSSVFGLLVLVLLVFGLWYMVRLLGGVSLATWGQLVLAAGATLLRTLVALLIGVVWTVPVGVMIGTSPKWSKRLQPVVQVIASIPATALFPILLVALIDLPGGLSLAAILLMLLGTQWYILFNVIAGAMSIPSDLKEASTIYHVTRWRRWRTLILPAIFPYLVTGLLTASGGAWNASIVSEYVTFNNRTVSTQGLGAAIASAGAAGNFSVLLAGTLLMAFVVVLLNRVLWKRLYDLAERRYTLS</sequence>
<dbReference type="GO" id="GO:0005886">
    <property type="term" value="C:plasma membrane"/>
    <property type="evidence" value="ECO:0007669"/>
    <property type="project" value="UniProtKB-SubCell"/>
</dbReference>
<dbReference type="SUPFAM" id="SSF161098">
    <property type="entry name" value="MetI-like"/>
    <property type="match status" value="2"/>
</dbReference>